<dbReference type="Proteomes" id="UP000199230">
    <property type="component" value="Unassembled WGS sequence"/>
</dbReference>
<dbReference type="FunFam" id="3.30.70.270:FF:000001">
    <property type="entry name" value="Diguanylate cyclase domain protein"/>
    <property type="match status" value="1"/>
</dbReference>
<dbReference type="STRING" id="159292.SAMN05192546_102272"/>
<evidence type="ECO:0000256" key="3">
    <source>
        <dbReference type="PROSITE-ProRule" id="PRU00169"/>
    </source>
</evidence>
<dbReference type="AlphaFoldDB" id="A0A1H3K9R4"/>
<dbReference type="SUPFAM" id="SSF55073">
    <property type="entry name" value="Nucleotide cyclase"/>
    <property type="match status" value="1"/>
</dbReference>
<dbReference type="InterPro" id="IPR043128">
    <property type="entry name" value="Rev_trsase/Diguanyl_cyclase"/>
</dbReference>
<dbReference type="InterPro" id="IPR001789">
    <property type="entry name" value="Sig_transdc_resp-reg_receiver"/>
</dbReference>
<dbReference type="Gene3D" id="3.40.50.2300">
    <property type="match status" value="1"/>
</dbReference>
<dbReference type="CDD" id="cd01949">
    <property type="entry name" value="GGDEF"/>
    <property type="match status" value="1"/>
</dbReference>
<dbReference type="RefSeq" id="WP_093311162.1">
    <property type="nucleotide sequence ID" value="NZ_FNPV01000002.1"/>
</dbReference>
<dbReference type="EMBL" id="FNPV01000002">
    <property type="protein sequence ID" value="SDY48639.1"/>
    <property type="molecule type" value="Genomic_DNA"/>
</dbReference>
<evidence type="ECO:0000256" key="1">
    <source>
        <dbReference type="ARBA" id="ARBA00018672"/>
    </source>
</evidence>
<feature type="region of interest" description="Disordered" evidence="4">
    <location>
        <begin position="295"/>
        <end position="315"/>
    </location>
</feature>
<dbReference type="GO" id="GO:0052621">
    <property type="term" value="F:diguanylate cyclase activity"/>
    <property type="evidence" value="ECO:0007669"/>
    <property type="project" value="TreeGrafter"/>
</dbReference>
<feature type="domain" description="GGDEF" evidence="6">
    <location>
        <begin position="168"/>
        <end position="305"/>
    </location>
</feature>
<dbReference type="CDD" id="cd19920">
    <property type="entry name" value="REC_PA4781-like"/>
    <property type="match status" value="1"/>
</dbReference>
<protein>
    <recommendedName>
        <fullName evidence="1">Stage 0 sporulation protein A homolog</fullName>
    </recommendedName>
</protein>
<evidence type="ECO:0000256" key="2">
    <source>
        <dbReference type="ARBA" id="ARBA00024867"/>
    </source>
</evidence>
<dbReference type="PROSITE" id="PS50887">
    <property type="entry name" value="GGDEF"/>
    <property type="match status" value="1"/>
</dbReference>
<proteinExistence type="predicted"/>
<feature type="domain" description="Response regulatory" evidence="5">
    <location>
        <begin position="9"/>
        <end position="125"/>
    </location>
</feature>
<dbReference type="GO" id="GO:0043709">
    <property type="term" value="P:cell adhesion involved in single-species biofilm formation"/>
    <property type="evidence" value="ECO:0007669"/>
    <property type="project" value="TreeGrafter"/>
</dbReference>
<dbReference type="InterPro" id="IPR029787">
    <property type="entry name" value="Nucleotide_cyclase"/>
</dbReference>
<feature type="compositionally biased region" description="Basic and acidic residues" evidence="4">
    <location>
        <begin position="303"/>
        <end position="315"/>
    </location>
</feature>
<sequence>MDTMKKDQTILVVDDSPVNIQMLGQLLKNEWTVKVATNGKTALSIANSDDPPDLILLDVMMPEIDGYKICEILKASEATKDIPVIFVTAMSQQEDEAKGLELGAIDYITKPYHASIVKARVRNHLELKQYRDLLKDASLIDGLTGIPNRRRFDEVLSTEWKRSFRDGKPISVLMADIDYFKRYNDHYGHLEGDECLRKVADCLRKTLKRPGDLVARYGGEEFVGIMPMTGEDGAFTIAESFRKAIEAMEIEHIDSPISEVVTISVGVSTMIPSDKVEAEKLVEKADNALYEAKKAGRNQVKKMKNDQEPSKGQEQ</sequence>
<evidence type="ECO:0000259" key="5">
    <source>
        <dbReference type="PROSITE" id="PS50110"/>
    </source>
</evidence>
<dbReference type="SUPFAM" id="SSF52172">
    <property type="entry name" value="CheY-like"/>
    <property type="match status" value="1"/>
</dbReference>
<dbReference type="PROSITE" id="PS50110">
    <property type="entry name" value="RESPONSE_REGULATORY"/>
    <property type="match status" value="1"/>
</dbReference>
<comment type="function">
    <text evidence="2">May play the central regulatory role in sporulation. It may be an element of the effector pathway responsible for the activation of sporulation genes in response to nutritional stress. Spo0A may act in concert with spo0H (a sigma factor) to control the expression of some genes that are critical to the sporulation process.</text>
</comment>
<dbReference type="InterPro" id="IPR050469">
    <property type="entry name" value="Diguanylate_Cyclase"/>
</dbReference>
<dbReference type="GO" id="GO:0000160">
    <property type="term" value="P:phosphorelay signal transduction system"/>
    <property type="evidence" value="ECO:0007669"/>
    <property type="project" value="InterPro"/>
</dbReference>
<dbReference type="SMART" id="SM00448">
    <property type="entry name" value="REC"/>
    <property type="match status" value="1"/>
</dbReference>
<reference evidence="7 8" key="1">
    <citation type="submission" date="2016-10" db="EMBL/GenBank/DDBJ databases">
        <authorList>
            <person name="de Groot N.N."/>
        </authorList>
    </citation>
    <scope>NUCLEOTIDE SEQUENCE [LARGE SCALE GENOMIC DNA]</scope>
    <source>
        <strain evidence="7 8">APO</strain>
    </source>
</reference>
<organism evidence="7 8">
    <name type="scientific">Tindallia californiensis</name>
    <dbReference type="NCBI Taxonomy" id="159292"/>
    <lineage>
        <taxon>Bacteria</taxon>
        <taxon>Bacillati</taxon>
        <taxon>Bacillota</taxon>
        <taxon>Clostridia</taxon>
        <taxon>Peptostreptococcales</taxon>
        <taxon>Tindalliaceae</taxon>
        <taxon>Tindallia</taxon>
    </lineage>
</organism>
<dbReference type="NCBIfam" id="TIGR00254">
    <property type="entry name" value="GGDEF"/>
    <property type="match status" value="1"/>
</dbReference>
<feature type="modified residue" description="4-aspartylphosphate" evidence="3">
    <location>
        <position position="58"/>
    </location>
</feature>
<keyword evidence="8" id="KW-1185">Reference proteome</keyword>
<dbReference type="GO" id="GO:0005886">
    <property type="term" value="C:plasma membrane"/>
    <property type="evidence" value="ECO:0007669"/>
    <property type="project" value="TreeGrafter"/>
</dbReference>
<evidence type="ECO:0000259" key="6">
    <source>
        <dbReference type="PROSITE" id="PS50887"/>
    </source>
</evidence>
<dbReference type="PANTHER" id="PTHR45138:SF9">
    <property type="entry name" value="DIGUANYLATE CYCLASE DGCM-RELATED"/>
    <property type="match status" value="1"/>
</dbReference>
<dbReference type="InterPro" id="IPR011006">
    <property type="entry name" value="CheY-like_superfamily"/>
</dbReference>
<gene>
    <name evidence="7" type="ORF">SAMN05192546_102272</name>
</gene>
<dbReference type="InterPro" id="IPR000160">
    <property type="entry name" value="GGDEF_dom"/>
</dbReference>
<dbReference type="SMART" id="SM00267">
    <property type="entry name" value="GGDEF"/>
    <property type="match status" value="1"/>
</dbReference>
<dbReference type="Pfam" id="PF00072">
    <property type="entry name" value="Response_reg"/>
    <property type="match status" value="1"/>
</dbReference>
<evidence type="ECO:0000256" key="4">
    <source>
        <dbReference type="SAM" id="MobiDB-lite"/>
    </source>
</evidence>
<name>A0A1H3K9R4_9FIRM</name>
<dbReference type="GO" id="GO:1902201">
    <property type="term" value="P:negative regulation of bacterial-type flagellum-dependent cell motility"/>
    <property type="evidence" value="ECO:0007669"/>
    <property type="project" value="TreeGrafter"/>
</dbReference>
<dbReference type="PANTHER" id="PTHR45138">
    <property type="entry name" value="REGULATORY COMPONENTS OF SENSORY TRANSDUCTION SYSTEM"/>
    <property type="match status" value="1"/>
</dbReference>
<accession>A0A1H3K9R4</accession>
<dbReference type="OrthoDB" id="9805474at2"/>
<evidence type="ECO:0000313" key="8">
    <source>
        <dbReference type="Proteomes" id="UP000199230"/>
    </source>
</evidence>
<dbReference type="Gene3D" id="3.30.70.270">
    <property type="match status" value="1"/>
</dbReference>
<evidence type="ECO:0000313" key="7">
    <source>
        <dbReference type="EMBL" id="SDY48639.1"/>
    </source>
</evidence>
<dbReference type="Pfam" id="PF00990">
    <property type="entry name" value="GGDEF"/>
    <property type="match status" value="1"/>
</dbReference>
<keyword evidence="3" id="KW-0597">Phosphoprotein</keyword>